<feature type="repeat" description="PPR" evidence="3">
    <location>
        <begin position="412"/>
        <end position="446"/>
    </location>
</feature>
<feature type="repeat" description="PPR" evidence="3">
    <location>
        <begin position="377"/>
        <end position="411"/>
    </location>
</feature>
<dbReference type="PANTHER" id="PTHR47938:SF35">
    <property type="entry name" value="PENTATRICOPEPTIDE REPEAT-CONTAINING PROTEIN 4, MITOCHONDRIAL-RELATED"/>
    <property type="match status" value="1"/>
</dbReference>
<keyword evidence="2" id="KW-0677">Repeat</keyword>
<dbReference type="AlphaFoldDB" id="A0A328E7J8"/>
<evidence type="ECO:0000256" key="2">
    <source>
        <dbReference type="ARBA" id="ARBA00022737"/>
    </source>
</evidence>
<dbReference type="EMBL" id="NQVE01000033">
    <property type="protein sequence ID" value="RAL52589.1"/>
    <property type="molecule type" value="Genomic_DNA"/>
</dbReference>
<keyword evidence="6" id="KW-1185">Reference proteome</keyword>
<feature type="compositionally biased region" description="Gly residues" evidence="4">
    <location>
        <begin position="95"/>
        <end position="111"/>
    </location>
</feature>
<comment type="similarity">
    <text evidence="1">Belongs to the PPR family. P subfamily.</text>
</comment>
<evidence type="ECO:0000256" key="1">
    <source>
        <dbReference type="ARBA" id="ARBA00007626"/>
    </source>
</evidence>
<sequence length="715" mass="80020">MASTSSDPMDRLPTGLKLFVRNLQSLTPVKLDDTNYPSWSATVSSWLLSEELNLSFEKKLSLGDSGSTSSVDIHNALFTNSGRGNGRGRGRGPPRGRGGPYRGSQPGGRGGRQPQYRDDTRGRGAPADESESETSSISSPLYNLLPDAENPAKAVDLVCSALKPGNLIRIAGRKAEISGRPLTSSEISRVLLRCQSDSRAALSFFDWARKSFKCNGNRLDTLNYCLMVHILAWSSNYSQAMEVLSDLVRMTATKEDSVFKGLIQAAELCNWSPVVFDMLIRVYIRSGMLKRGLRAFQNASRIGFSSNVITINILLNALSQENHFSKCWEVYDEMQRIGVSPNSCTFNILIHSLCRSGDLGMVDEFMEKMEEEGFEPDIVTYNMLVDSYCKRGRLKDAVHLYYIMYKRGIPPDLITYTALISGFCKAGNVKDAHQLFLGMVHRGLKPDSVSFNTLLHGYCEEGMMHEAKSLLHDMIRDGVGPDDFSFRKLVEGFRKHGRLVSALNLILEVQKFGISVSQDIHEHVVIALCMDNRPFAAKNFLDRMIDNGFEPNMVIYRELIISFCNCSCVDEALRLKDEMEEGKGLKLCLDTYRSIITCLCASSRNLEANSMLQEMINLGLEPDAEICRALVVGHCGDRNINEALFLLGFFARKYHVFDMVCYNRVLRLLGEKGNVGELMEFQENMMKIGFAPNKLSCKHVVGGLQKAMKDHRNYI</sequence>
<dbReference type="InterPro" id="IPR002885">
    <property type="entry name" value="PPR_rpt"/>
</dbReference>
<dbReference type="Pfam" id="PF01535">
    <property type="entry name" value="PPR"/>
    <property type="match status" value="2"/>
</dbReference>
<dbReference type="Pfam" id="PF13041">
    <property type="entry name" value="PPR_2"/>
    <property type="match status" value="3"/>
</dbReference>
<comment type="caution">
    <text evidence="5">The sequence shown here is derived from an EMBL/GenBank/DDBJ whole genome shotgun (WGS) entry which is preliminary data.</text>
</comment>
<dbReference type="GO" id="GO:0003729">
    <property type="term" value="F:mRNA binding"/>
    <property type="evidence" value="ECO:0007669"/>
    <property type="project" value="TreeGrafter"/>
</dbReference>
<feature type="repeat" description="PPR" evidence="3">
    <location>
        <begin position="342"/>
        <end position="376"/>
    </location>
</feature>
<dbReference type="PROSITE" id="PS51375">
    <property type="entry name" value="PPR"/>
    <property type="match status" value="7"/>
</dbReference>
<evidence type="ECO:0000313" key="5">
    <source>
        <dbReference type="EMBL" id="RAL52589.1"/>
    </source>
</evidence>
<accession>A0A328E7J8</accession>
<evidence type="ECO:0000256" key="4">
    <source>
        <dbReference type="SAM" id="MobiDB-lite"/>
    </source>
</evidence>
<dbReference type="InterPro" id="IPR011990">
    <property type="entry name" value="TPR-like_helical_dom_sf"/>
</dbReference>
<feature type="repeat" description="PPR" evidence="3">
    <location>
        <begin position="658"/>
        <end position="692"/>
    </location>
</feature>
<feature type="repeat" description="PPR" evidence="3">
    <location>
        <begin position="307"/>
        <end position="341"/>
    </location>
</feature>
<feature type="region of interest" description="Disordered" evidence="4">
    <location>
        <begin position="76"/>
        <end position="143"/>
    </location>
</feature>
<dbReference type="PANTHER" id="PTHR47938">
    <property type="entry name" value="RESPIRATORY COMPLEX I CHAPERONE (CIA84), PUTATIVE (AFU_ORTHOLOGUE AFUA_2G06020)-RELATED"/>
    <property type="match status" value="1"/>
</dbReference>
<evidence type="ECO:0000256" key="3">
    <source>
        <dbReference type="PROSITE-ProRule" id="PRU00708"/>
    </source>
</evidence>
<protein>
    <recommendedName>
        <fullName evidence="7">Pentacotripeptide-repeat region of PRORP domain-containing protein</fullName>
    </recommendedName>
</protein>
<proteinExistence type="inferred from homology"/>
<dbReference type="Proteomes" id="UP000249390">
    <property type="component" value="Unassembled WGS sequence"/>
</dbReference>
<feature type="repeat" description="PPR" evidence="3">
    <location>
        <begin position="588"/>
        <end position="622"/>
    </location>
</feature>
<evidence type="ECO:0000313" key="6">
    <source>
        <dbReference type="Proteomes" id="UP000249390"/>
    </source>
</evidence>
<dbReference type="Gene3D" id="1.25.40.10">
    <property type="entry name" value="Tetratricopeptide repeat domain"/>
    <property type="match status" value="5"/>
</dbReference>
<name>A0A328E7J8_9ASTE</name>
<organism evidence="5 6">
    <name type="scientific">Cuscuta australis</name>
    <dbReference type="NCBI Taxonomy" id="267555"/>
    <lineage>
        <taxon>Eukaryota</taxon>
        <taxon>Viridiplantae</taxon>
        <taxon>Streptophyta</taxon>
        <taxon>Embryophyta</taxon>
        <taxon>Tracheophyta</taxon>
        <taxon>Spermatophyta</taxon>
        <taxon>Magnoliopsida</taxon>
        <taxon>eudicotyledons</taxon>
        <taxon>Gunneridae</taxon>
        <taxon>Pentapetalae</taxon>
        <taxon>asterids</taxon>
        <taxon>lamiids</taxon>
        <taxon>Solanales</taxon>
        <taxon>Convolvulaceae</taxon>
        <taxon>Cuscuteae</taxon>
        <taxon>Cuscuta</taxon>
        <taxon>Cuscuta subgen. Grammica</taxon>
        <taxon>Cuscuta sect. Cleistogrammica</taxon>
    </lineage>
</organism>
<gene>
    <name evidence="5" type="ORF">DM860_017283</name>
</gene>
<feature type="repeat" description="PPR" evidence="3">
    <location>
        <begin position="447"/>
        <end position="481"/>
    </location>
</feature>
<evidence type="ECO:0008006" key="7">
    <source>
        <dbReference type="Google" id="ProtNLM"/>
    </source>
</evidence>
<reference evidence="5 6" key="1">
    <citation type="submission" date="2018-06" db="EMBL/GenBank/DDBJ databases">
        <title>The Genome of Cuscuta australis (Dodder) Provides Insight into the Evolution of Plant Parasitism.</title>
        <authorList>
            <person name="Liu H."/>
        </authorList>
    </citation>
    <scope>NUCLEOTIDE SEQUENCE [LARGE SCALE GENOMIC DNA]</scope>
    <source>
        <strain evidence="6">cv. Yunnan</strain>
        <tissue evidence="5">Vines</tissue>
    </source>
</reference>
<dbReference type="NCBIfam" id="TIGR00756">
    <property type="entry name" value="PPR"/>
    <property type="match status" value="6"/>
</dbReference>